<dbReference type="Pfam" id="PF04069">
    <property type="entry name" value="OpuAC"/>
    <property type="match status" value="1"/>
</dbReference>
<dbReference type="GO" id="GO:0022857">
    <property type="term" value="F:transmembrane transporter activity"/>
    <property type="evidence" value="ECO:0007669"/>
    <property type="project" value="InterPro"/>
</dbReference>
<name>A0A7X6LWS7_9NOCA</name>
<dbReference type="Gene3D" id="3.40.190.10">
    <property type="entry name" value="Periplasmic binding protein-like II"/>
    <property type="match status" value="2"/>
</dbReference>
<proteinExistence type="predicted"/>
<accession>A0A7X6LWS7</accession>
<evidence type="ECO:0000313" key="4">
    <source>
        <dbReference type="Proteomes" id="UP000523447"/>
    </source>
</evidence>
<comment type="caution">
    <text evidence="3">The sequence shown here is derived from an EMBL/GenBank/DDBJ whole genome shotgun (WGS) entry which is preliminary data.</text>
</comment>
<dbReference type="Proteomes" id="UP000523447">
    <property type="component" value="Unassembled WGS sequence"/>
</dbReference>
<feature type="domain" description="ABC-type glycine betaine transport system substrate-binding" evidence="2">
    <location>
        <begin position="34"/>
        <end position="87"/>
    </location>
</feature>
<dbReference type="GO" id="GO:0043190">
    <property type="term" value="C:ATP-binding cassette (ABC) transporter complex"/>
    <property type="evidence" value="ECO:0007669"/>
    <property type="project" value="InterPro"/>
</dbReference>
<dbReference type="EMBL" id="JAAXPE010000007">
    <property type="protein sequence ID" value="NKY85938.1"/>
    <property type="molecule type" value="Genomic_DNA"/>
</dbReference>
<evidence type="ECO:0000256" key="1">
    <source>
        <dbReference type="SAM" id="MobiDB-lite"/>
    </source>
</evidence>
<dbReference type="RefSeq" id="WP_040721518.1">
    <property type="nucleotide sequence ID" value="NZ_CAWPHS010000067.1"/>
</dbReference>
<organism evidence="3 4">
    <name type="scientific">Nocardia veterana</name>
    <dbReference type="NCBI Taxonomy" id="132249"/>
    <lineage>
        <taxon>Bacteria</taxon>
        <taxon>Bacillati</taxon>
        <taxon>Actinomycetota</taxon>
        <taxon>Actinomycetes</taxon>
        <taxon>Mycobacteriales</taxon>
        <taxon>Nocardiaceae</taxon>
        <taxon>Nocardia</taxon>
    </lineage>
</organism>
<protein>
    <submittedName>
        <fullName evidence="3">Transporter</fullName>
    </submittedName>
</protein>
<sequence length="340" mass="34754">MGSAGWVRATARAAVAVTVAALAVACANGDDHPRITVGAGDSAQSELLAEIYAQALARTGAPAVTRKHLGGRADYLAALDAGTITVVGDTGGDLLRTFDSSSRATAPDSAAAANIARERATDGGLAPGVSATATPGSPSAGSVADDLSRAVPAGLAVSDPADATDLRPQFALAPAAASRYPADLAELAPHCAELTVGIATGHELDPLRLPPDPQRDVLAPLHTTYGCDIIRHLEFGSDTELRTALLDGRVDAGVFTSSVALLPGGPGDLAVATDSGYAFRAQSIVPLLRQGALDQRQLEKLNYVAGELSTADLAAMVRRVRDDHAPAAEQARIWLDEHAL</sequence>
<gene>
    <name evidence="3" type="ORF">HGA07_09910</name>
</gene>
<dbReference type="Gene3D" id="3.40.190.120">
    <property type="entry name" value="Osmoprotection protein (prox), domain 2"/>
    <property type="match status" value="1"/>
</dbReference>
<evidence type="ECO:0000259" key="2">
    <source>
        <dbReference type="Pfam" id="PF04069"/>
    </source>
</evidence>
<feature type="compositionally biased region" description="Polar residues" evidence="1">
    <location>
        <begin position="131"/>
        <end position="140"/>
    </location>
</feature>
<dbReference type="InterPro" id="IPR007210">
    <property type="entry name" value="ABC_Gly_betaine_transp_sub-bd"/>
</dbReference>
<keyword evidence="4" id="KW-1185">Reference proteome</keyword>
<reference evidence="3 4" key="1">
    <citation type="submission" date="2020-04" db="EMBL/GenBank/DDBJ databases">
        <title>MicrobeNet Type strains.</title>
        <authorList>
            <person name="Nicholson A.C."/>
        </authorList>
    </citation>
    <scope>NUCLEOTIDE SEQUENCE [LARGE SCALE GENOMIC DNA]</scope>
    <source>
        <strain evidence="3 4">DSM 44445</strain>
    </source>
</reference>
<evidence type="ECO:0000313" key="3">
    <source>
        <dbReference type="EMBL" id="NKY85938.1"/>
    </source>
</evidence>
<feature type="region of interest" description="Disordered" evidence="1">
    <location>
        <begin position="119"/>
        <end position="145"/>
    </location>
</feature>
<dbReference type="AlphaFoldDB" id="A0A7X6LWS7"/>
<dbReference type="SUPFAM" id="SSF53850">
    <property type="entry name" value="Periplasmic binding protein-like II"/>
    <property type="match status" value="1"/>
</dbReference>